<dbReference type="PATRIC" id="fig|1433289.7.peg.341"/>
<dbReference type="CDD" id="cd03674">
    <property type="entry name" value="NUDIX_Hydrolase"/>
    <property type="match status" value="1"/>
</dbReference>
<dbReference type="InterPro" id="IPR036291">
    <property type="entry name" value="NAD(P)-bd_dom_sf"/>
</dbReference>
<dbReference type="HOGENOM" id="CLU_483002_0_0_9"/>
<name>A0A0E2Q2Z5_STRTR</name>
<evidence type="ECO:0000313" key="3">
    <source>
        <dbReference type="EMBL" id="ETW91505.1"/>
    </source>
</evidence>
<dbReference type="PANTHER" id="PTHR43736">
    <property type="entry name" value="ADP-RIBOSE PYROPHOSPHATASE"/>
    <property type="match status" value="1"/>
</dbReference>
<dbReference type="Pfam" id="PF00293">
    <property type="entry name" value="NUDIX"/>
    <property type="match status" value="1"/>
</dbReference>
<dbReference type="AlphaFoldDB" id="A0A0E2Q2Z5"/>
<dbReference type="PANTHER" id="PTHR43736:SF1">
    <property type="entry name" value="DIHYDRONEOPTERIN TRIPHOSPHATE DIPHOSPHATASE"/>
    <property type="match status" value="1"/>
</dbReference>
<dbReference type="RefSeq" id="WP_084828476.1">
    <property type="nucleotide sequence ID" value="NZ_CM002372.1"/>
</dbReference>
<protein>
    <submittedName>
        <fullName evidence="3">NUDIX hydrolase</fullName>
    </submittedName>
</protein>
<dbReference type="Pfam" id="PF00670">
    <property type="entry name" value="AdoHcyase_NAD"/>
    <property type="match status" value="1"/>
</dbReference>
<proteinExistence type="inferred from homology"/>
<dbReference type="SMART" id="SM00997">
    <property type="entry name" value="AdoHcyase_NAD"/>
    <property type="match status" value="1"/>
</dbReference>
<evidence type="ECO:0000259" key="2">
    <source>
        <dbReference type="PROSITE" id="PS51462"/>
    </source>
</evidence>
<gene>
    <name evidence="3" type="ORF">X841_01805</name>
</gene>
<accession>A0A0E2Q2Z5</accession>
<dbReference type="InterPro" id="IPR015878">
    <property type="entry name" value="Ado_hCys_hydrolase_NAD-bd"/>
</dbReference>
<keyword evidence="3" id="KW-0378">Hydrolase</keyword>
<dbReference type="Gene3D" id="3.40.50.720">
    <property type="entry name" value="NAD(P)-binding Rossmann-like Domain"/>
    <property type="match status" value="1"/>
</dbReference>
<comment type="similarity">
    <text evidence="1">Belongs to the Nudix hydrolase family.</text>
</comment>
<evidence type="ECO:0000256" key="1">
    <source>
        <dbReference type="ARBA" id="ARBA00005582"/>
    </source>
</evidence>
<dbReference type="Gene3D" id="3.90.79.10">
    <property type="entry name" value="Nucleoside Triphosphate Pyrophosphohydrolase"/>
    <property type="match status" value="1"/>
</dbReference>
<dbReference type="GO" id="GO:0016787">
    <property type="term" value="F:hydrolase activity"/>
    <property type="evidence" value="ECO:0007669"/>
    <property type="project" value="UniProtKB-KW"/>
</dbReference>
<feature type="domain" description="Nudix hydrolase" evidence="2">
    <location>
        <begin position="44"/>
        <end position="189"/>
    </location>
</feature>
<dbReference type="EMBL" id="AZJT01000013">
    <property type="protein sequence ID" value="ETW91505.1"/>
    <property type="molecule type" value="Genomic_DNA"/>
</dbReference>
<reference evidence="4" key="1">
    <citation type="submission" date="2013-12" db="EMBL/GenBank/DDBJ databases">
        <title>Genome sequences of Streptococcus thermophilus strains MTH17CL396 and M17PTZA496 isolated from Fontina cheese in Valle d'Aosta region (Italy).</title>
        <authorList>
            <person name="Treu L."/>
            <person name="Giacomini A."/>
            <person name="Corich V."/>
            <person name="Vendramin V."/>
            <person name="Bovo B."/>
        </authorList>
    </citation>
    <scope>NUCLEOTIDE SEQUENCE [LARGE SCALE GENOMIC DNA]</scope>
    <source>
        <strain evidence="4">M17PTZA496</strain>
    </source>
</reference>
<dbReference type="SUPFAM" id="SSF51735">
    <property type="entry name" value="NAD(P)-binding Rossmann-fold domains"/>
    <property type="match status" value="1"/>
</dbReference>
<sequence length="548" mass="63257">MSIYKDIVEGYQLNNIQEKDKLNNVLVQLNEKDDQEMINRKNFIGHFTASAFVISKDNRRLLMVHHNILKRYLQPGGHIDKNDRNPLDAAKRELFEETGIDSEILTYQCAEPLNSLIPFNVSVHKIPENKLKNERSHYHYDLQYLFYIENEVDVKIDSNESSSYEWIQLDNVKDMDGYKEIIKKIEKLEAASQERFLSNMLKGASFEDISCITVQHIIPSTIPIIMTLQKIFGHRLLVCAKPNSVDKMVWHKLENMGVRLTLASRDEYFNVDYLGIKSKTILLDIGGYFASIAQIPNLPIECIIEDTENGIQKYENVIDQIEYPLFSVARNPLKKNEDYLVGADIVFGTDYILHQKNLLMQYMQVVCIGYGKIGYGICTKLRELGIRPKVLEKDSMRTIQAVRDGCDILLEKDFKNIDLIFCATGSKSLDILDFRSIKDGTFLVSATSSDDEFNYSYLLDEYEEIVETSLITRYESEDNYFYLLNQGTPTNFVVNSALGNYILLVQAAILYTAKKFIEDREMTIAKQVNTLSDEDNYNIAKQWLEEFC</sequence>
<dbReference type="InterPro" id="IPR000086">
    <property type="entry name" value="NUDIX_hydrolase_dom"/>
</dbReference>
<evidence type="ECO:0000313" key="4">
    <source>
        <dbReference type="Proteomes" id="UP000024559"/>
    </source>
</evidence>
<dbReference type="InterPro" id="IPR015797">
    <property type="entry name" value="NUDIX_hydrolase-like_dom_sf"/>
</dbReference>
<comment type="caution">
    <text evidence="3">The sequence shown here is derived from an EMBL/GenBank/DDBJ whole genome shotgun (WGS) entry which is preliminary data.</text>
</comment>
<dbReference type="Proteomes" id="UP000024559">
    <property type="component" value="Chromosome"/>
</dbReference>
<dbReference type="SUPFAM" id="SSF55811">
    <property type="entry name" value="Nudix"/>
    <property type="match status" value="1"/>
</dbReference>
<dbReference type="PROSITE" id="PS51462">
    <property type="entry name" value="NUDIX"/>
    <property type="match status" value="1"/>
</dbReference>
<organism evidence="3 4">
    <name type="scientific">Streptococcus thermophilus M17PTZA496</name>
    <dbReference type="NCBI Taxonomy" id="1433289"/>
    <lineage>
        <taxon>Bacteria</taxon>
        <taxon>Bacillati</taxon>
        <taxon>Bacillota</taxon>
        <taxon>Bacilli</taxon>
        <taxon>Lactobacillales</taxon>
        <taxon>Streptococcaceae</taxon>
        <taxon>Streptococcus</taxon>
    </lineage>
</organism>